<feature type="domain" description="Cupin type-2" evidence="1">
    <location>
        <begin position="38"/>
        <end position="81"/>
    </location>
</feature>
<organism evidence="2">
    <name type="scientific">Petromyces alliaceus</name>
    <name type="common">Aspergillus alliaceus</name>
    <dbReference type="NCBI Taxonomy" id="209559"/>
    <lineage>
        <taxon>Eukaryota</taxon>
        <taxon>Fungi</taxon>
        <taxon>Dikarya</taxon>
        <taxon>Ascomycota</taxon>
        <taxon>Pezizomycotina</taxon>
        <taxon>Eurotiomycetes</taxon>
        <taxon>Eurotiomycetidae</taxon>
        <taxon>Eurotiales</taxon>
        <taxon>Aspergillaceae</taxon>
        <taxon>Aspergillus</taxon>
        <taxon>Aspergillus subgen. Circumdati</taxon>
    </lineage>
</organism>
<dbReference type="InterPro" id="IPR014710">
    <property type="entry name" value="RmlC-like_jellyroll"/>
</dbReference>
<sequence length="101" mass="11143">MTPPTKSNRSPNCAVSKYYIEAQPRHLSARPEEKCRGGLGVVIIDGVPHNVEKGSAVFIPGDVEHSVTNNEKEELKCLYVFPATKFSDIVYHFAGTGRLKL</sequence>
<dbReference type="AlphaFoldDB" id="A0A5N7C6X0"/>
<protein>
    <recommendedName>
        <fullName evidence="1">Cupin type-2 domain-containing protein</fullName>
    </recommendedName>
</protein>
<reference evidence="2" key="1">
    <citation type="submission" date="2019-04" db="EMBL/GenBank/DDBJ databases">
        <title>Friends and foes A comparative genomics studyof 23 Aspergillus species from section Flavi.</title>
        <authorList>
            <consortium name="DOE Joint Genome Institute"/>
            <person name="Kjaerbolling I."/>
            <person name="Vesth T."/>
            <person name="Frisvad J.C."/>
            <person name="Nybo J.L."/>
            <person name="Theobald S."/>
            <person name="Kildgaard S."/>
            <person name="Isbrandt T."/>
            <person name="Kuo A."/>
            <person name="Sato A."/>
            <person name="Lyhne E.K."/>
            <person name="Kogle M.E."/>
            <person name="Wiebenga A."/>
            <person name="Kun R.S."/>
            <person name="Lubbers R.J."/>
            <person name="Makela M.R."/>
            <person name="Barry K."/>
            <person name="Chovatia M."/>
            <person name="Clum A."/>
            <person name="Daum C."/>
            <person name="Haridas S."/>
            <person name="He G."/>
            <person name="LaButti K."/>
            <person name="Lipzen A."/>
            <person name="Mondo S."/>
            <person name="Riley R."/>
            <person name="Salamov A."/>
            <person name="Simmons B.A."/>
            <person name="Magnuson J.K."/>
            <person name="Henrissat B."/>
            <person name="Mortensen U.H."/>
            <person name="Larsen T.O."/>
            <person name="Devries R.P."/>
            <person name="Grigoriev I.V."/>
            <person name="Machida M."/>
            <person name="Baker S.E."/>
            <person name="Andersen M.R."/>
        </authorList>
    </citation>
    <scope>NUCLEOTIDE SEQUENCE [LARGE SCALE GENOMIC DNA]</scope>
    <source>
        <strain evidence="2">IBT 14317</strain>
    </source>
</reference>
<dbReference type="Pfam" id="PF07883">
    <property type="entry name" value="Cupin_2"/>
    <property type="match status" value="1"/>
</dbReference>
<dbReference type="EMBL" id="ML735266">
    <property type="protein sequence ID" value="KAE8389363.1"/>
    <property type="molecule type" value="Genomic_DNA"/>
</dbReference>
<evidence type="ECO:0000313" key="2">
    <source>
        <dbReference type="EMBL" id="KAE8389363.1"/>
    </source>
</evidence>
<name>A0A5N7C6X0_PETAA</name>
<dbReference type="Gene3D" id="2.60.120.10">
    <property type="entry name" value="Jelly Rolls"/>
    <property type="match status" value="1"/>
</dbReference>
<dbReference type="OrthoDB" id="445803at2759"/>
<gene>
    <name evidence="2" type="ORF">BDV23DRAFT_184441</name>
</gene>
<dbReference type="Proteomes" id="UP000326877">
    <property type="component" value="Unassembled WGS sequence"/>
</dbReference>
<dbReference type="InterPro" id="IPR011051">
    <property type="entry name" value="RmlC_Cupin_sf"/>
</dbReference>
<dbReference type="InterPro" id="IPR013096">
    <property type="entry name" value="Cupin_2"/>
</dbReference>
<accession>A0A5N7C6X0</accession>
<evidence type="ECO:0000259" key="1">
    <source>
        <dbReference type="Pfam" id="PF07883"/>
    </source>
</evidence>
<proteinExistence type="predicted"/>
<dbReference type="SUPFAM" id="SSF51182">
    <property type="entry name" value="RmlC-like cupins"/>
    <property type="match status" value="1"/>
</dbReference>